<comment type="function">
    <text evidence="1">Produces ATP from ADP in the presence of a proton gradient across the membrane. The gamma chain is believed to be important in regulating ATPase activity and the flow of protons through the CF(0) complex.</text>
</comment>
<organism evidence="10 11">
    <name type="scientific">Candidatus Tenderia electrophaga</name>
    <dbReference type="NCBI Taxonomy" id="1748243"/>
    <lineage>
        <taxon>Bacteria</taxon>
        <taxon>Pseudomonadati</taxon>
        <taxon>Pseudomonadota</taxon>
        <taxon>Gammaproteobacteria</taxon>
        <taxon>Candidatus Tenderiales</taxon>
        <taxon>Candidatus Tenderiaceae</taxon>
        <taxon>Candidatus Tenderia</taxon>
    </lineage>
</organism>
<dbReference type="PANTHER" id="PTHR11693">
    <property type="entry name" value="ATP SYNTHASE GAMMA CHAIN"/>
    <property type="match status" value="1"/>
</dbReference>
<proteinExistence type="inferred from homology"/>
<dbReference type="PRINTS" id="PR00126">
    <property type="entry name" value="ATPASEGAMMA"/>
</dbReference>
<dbReference type="Gene3D" id="1.10.287.80">
    <property type="entry name" value="ATP synthase, gamma subunit, helix hairpin domain"/>
    <property type="match status" value="1"/>
</dbReference>
<dbReference type="GO" id="GO:0045259">
    <property type="term" value="C:proton-transporting ATP synthase complex"/>
    <property type="evidence" value="ECO:0007669"/>
    <property type="project" value="UniProtKB-KW"/>
</dbReference>
<evidence type="ECO:0000256" key="6">
    <source>
        <dbReference type="ARBA" id="ARBA00023065"/>
    </source>
</evidence>
<dbReference type="Gene3D" id="3.40.1380.10">
    <property type="match status" value="1"/>
</dbReference>
<evidence type="ECO:0000256" key="4">
    <source>
        <dbReference type="ARBA" id="ARBA00022448"/>
    </source>
</evidence>
<keyword evidence="7" id="KW-0472">Membrane</keyword>
<evidence type="ECO:0000313" key="10">
    <source>
        <dbReference type="EMBL" id="ALP53873.1"/>
    </source>
</evidence>
<dbReference type="CDD" id="cd12151">
    <property type="entry name" value="F1-ATPase_gamma"/>
    <property type="match status" value="1"/>
</dbReference>
<dbReference type="GO" id="GO:0046933">
    <property type="term" value="F:proton-transporting ATP synthase activity, rotational mechanism"/>
    <property type="evidence" value="ECO:0007669"/>
    <property type="project" value="InterPro"/>
</dbReference>
<comment type="subcellular location">
    <subcellularLocation>
        <location evidence="2">Membrane</location>
        <topology evidence="2">Peripheral membrane protein</topology>
    </subcellularLocation>
</comment>
<dbReference type="SUPFAM" id="SSF52943">
    <property type="entry name" value="ATP synthase (F1-ATPase), gamma subunit"/>
    <property type="match status" value="1"/>
</dbReference>
<keyword evidence="9" id="KW-0066">ATP synthesis</keyword>
<protein>
    <submittedName>
        <fullName evidence="10">ATP synthase subunit gamma</fullName>
    </submittedName>
</protein>
<evidence type="ECO:0000256" key="2">
    <source>
        <dbReference type="ARBA" id="ARBA00004170"/>
    </source>
</evidence>
<evidence type="ECO:0000313" key="11">
    <source>
        <dbReference type="Proteomes" id="UP000055136"/>
    </source>
</evidence>
<keyword evidence="11" id="KW-1185">Reference proteome</keyword>
<name>A0A0S2TFE7_9GAMM</name>
<reference evidence="10" key="1">
    <citation type="submission" date="2015-10" db="EMBL/GenBank/DDBJ databases">
        <title>Description of Candidatus Tenderia electrophaga gen. nov, sp. nov., an Uncultivated Electroautotroph from a Biocathode Enrichment.</title>
        <authorList>
            <person name="Eddie B.J."/>
            <person name="Malanoski A.P."/>
            <person name="Wang Z."/>
            <person name="Hall R.J."/>
            <person name="Oh S.D."/>
            <person name="Heiner C."/>
            <person name="Lin B."/>
            <person name="Strycharz-Glaven S.M."/>
        </authorList>
    </citation>
    <scope>NUCLEOTIDE SEQUENCE [LARGE SCALE GENOMIC DNA]</scope>
    <source>
        <strain evidence="10">NRL1</strain>
    </source>
</reference>
<dbReference type="STRING" id="1748243.Tel_12415"/>
<evidence type="ECO:0000256" key="9">
    <source>
        <dbReference type="ARBA" id="ARBA00023310"/>
    </source>
</evidence>
<keyword evidence="8" id="KW-0139">CF(1)</keyword>
<dbReference type="PANTHER" id="PTHR11693:SF22">
    <property type="entry name" value="ATP SYNTHASE SUBUNIT GAMMA, MITOCHONDRIAL"/>
    <property type="match status" value="1"/>
</dbReference>
<dbReference type="InterPro" id="IPR000131">
    <property type="entry name" value="ATP_synth_F1_gsu"/>
</dbReference>
<dbReference type="KEGG" id="tee:Tel_12415"/>
<evidence type="ECO:0000256" key="3">
    <source>
        <dbReference type="ARBA" id="ARBA00007681"/>
    </source>
</evidence>
<dbReference type="AlphaFoldDB" id="A0A0S2TFE7"/>
<dbReference type="Pfam" id="PF00231">
    <property type="entry name" value="ATP-synt"/>
    <property type="match status" value="1"/>
</dbReference>
<evidence type="ECO:0000256" key="5">
    <source>
        <dbReference type="ARBA" id="ARBA00022781"/>
    </source>
</evidence>
<evidence type="ECO:0000256" key="7">
    <source>
        <dbReference type="ARBA" id="ARBA00023136"/>
    </source>
</evidence>
<dbReference type="Proteomes" id="UP000055136">
    <property type="component" value="Chromosome"/>
</dbReference>
<evidence type="ECO:0000256" key="1">
    <source>
        <dbReference type="ARBA" id="ARBA00003456"/>
    </source>
</evidence>
<dbReference type="InterPro" id="IPR035968">
    <property type="entry name" value="ATP_synth_F1_ATPase_gsu"/>
</dbReference>
<sequence>METTERLQQQLESLGDLRSIVRTMKAMSAVSIRQYETAVHALADYFHTVEQGLYVVLRARGESAGPPPPMADTPHAAIVFGSDHGLCGRFNEDIATFTLAQLRQVAHTDEPCRLLVIGARAAGQLEDAGQRVEENFLVPGAAARIAVTVQHILLKLDEWRRAHKIDHVHLFYNRTTPGGTYQPTHIRLLPVQLQRFRRLDGKDRWPSRSLPGFTMPANKLLDGLLQQYFFVTLFRACAESQAAEHTSRLNAMQSASSNLDERIEEVTGQYRRVRQDNITSELIDVTTGFNALTGGEL</sequence>
<keyword evidence="5" id="KW-0375">Hydrogen ion transport</keyword>
<gene>
    <name evidence="10" type="ORF">Tel_12415</name>
</gene>
<accession>A0A0S2TFE7</accession>
<dbReference type="NCBIfam" id="TIGR03323">
    <property type="entry name" value="alt_F1F0_F1_gam"/>
    <property type="match status" value="1"/>
</dbReference>
<evidence type="ECO:0000256" key="8">
    <source>
        <dbReference type="ARBA" id="ARBA00023196"/>
    </source>
</evidence>
<keyword evidence="6" id="KW-0406">Ion transport</keyword>
<dbReference type="InterPro" id="IPR017709">
    <property type="entry name" value="Alt_ATP_synth_F1_gsu"/>
</dbReference>
<keyword evidence="4" id="KW-0813">Transport</keyword>
<comment type="similarity">
    <text evidence="3">Belongs to the ATPase gamma chain family.</text>
</comment>
<dbReference type="EMBL" id="CP013099">
    <property type="protein sequence ID" value="ALP53873.1"/>
    <property type="molecule type" value="Genomic_DNA"/>
</dbReference>